<dbReference type="PANTHER" id="PTHR48061:SF2">
    <property type="entry name" value="RECEPTOR LIKE PROTEIN 30-LIKE"/>
    <property type="match status" value="1"/>
</dbReference>
<dbReference type="Gene3D" id="3.80.10.10">
    <property type="entry name" value="Ribonuclease Inhibitor"/>
    <property type="match status" value="4"/>
</dbReference>
<dbReference type="GO" id="GO:0005886">
    <property type="term" value="C:plasma membrane"/>
    <property type="evidence" value="ECO:0007669"/>
    <property type="project" value="UniProtKB-SubCell"/>
</dbReference>
<keyword evidence="9 12" id="KW-0472">Membrane</keyword>
<dbReference type="SMART" id="SM00369">
    <property type="entry name" value="LRR_TYP"/>
    <property type="match status" value="7"/>
</dbReference>
<comment type="caution">
    <text evidence="16">The sequence shown here is derived from an EMBL/GenBank/DDBJ whole genome shotgun (WGS) entry which is preliminary data.</text>
</comment>
<feature type="domain" description="Disease resistance R13L4/SHOC-2-like LRR" evidence="15">
    <location>
        <begin position="85"/>
        <end position="300"/>
    </location>
</feature>
<dbReference type="InterPro" id="IPR001611">
    <property type="entry name" value="Leu-rich_rpt"/>
</dbReference>
<evidence type="ECO:0000256" key="9">
    <source>
        <dbReference type="ARBA" id="ARBA00023136"/>
    </source>
</evidence>
<evidence type="ECO:0000256" key="8">
    <source>
        <dbReference type="ARBA" id="ARBA00022989"/>
    </source>
</evidence>
<evidence type="ECO:0000256" key="5">
    <source>
        <dbReference type="ARBA" id="ARBA00022692"/>
    </source>
</evidence>
<evidence type="ECO:0000256" key="12">
    <source>
        <dbReference type="SAM" id="Phobius"/>
    </source>
</evidence>
<feature type="domain" description="Disease resistance R13L4/SHOC-2-like LRR" evidence="15">
    <location>
        <begin position="318"/>
        <end position="466"/>
    </location>
</feature>
<dbReference type="GO" id="GO:0051707">
    <property type="term" value="P:response to other organism"/>
    <property type="evidence" value="ECO:0007669"/>
    <property type="project" value="UniProtKB-ARBA"/>
</dbReference>
<proteinExistence type="inferred from homology"/>
<evidence type="ECO:0000256" key="3">
    <source>
        <dbReference type="ARBA" id="ARBA00022475"/>
    </source>
</evidence>
<evidence type="ECO:0000256" key="1">
    <source>
        <dbReference type="ARBA" id="ARBA00004251"/>
    </source>
</evidence>
<accession>A0A2G9G0C5</accession>
<dbReference type="InterPro" id="IPR032675">
    <property type="entry name" value="LRR_dom_sf"/>
</dbReference>
<dbReference type="PANTHER" id="PTHR48061">
    <property type="entry name" value="LEUCINE-RICH REPEAT RECEPTOR PROTEIN KINASE EMS1-LIKE-RELATED"/>
    <property type="match status" value="1"/>
</dbReference>
<keyword evidence="17" id="KW-1185">Reference proteome</keyword>
<reference evidence="17" key="1">
    <citation type="journal article" date="2018" name="Gigascience">
        <title>Genome assembly of the Pink Ipe (Handroanthus impetiginosus, Bignoniaceae), a highly valued, ecologically keystone Neotropical timber forest tree.</title>
        <authorList>
            <person name="Silva-Junior O.B."/>
            <person name="Grattapaglia D."/>
            <person name="Novaes E."/>
            <person name="Collevatti R.G."/>
        </authorList>
    </citation>
    <scope>NUCLEOTIDE SEQUENCE [LARGE SCALE GENOMIC DNA]</scope>
    <source>
        <strain evidence="17">cv. UFG-1</strain>
    </source>
</reference>
<comment type="subcellular location">
    <subcellularLocation>
        <location evidence="1">Cell membrane</location>
        <topology evidence="1">Single-pass type I membrane protein</topology>
    </subcellularLocation>
</comment>
<dbReference type="GO" id="GO:0006952">
    <property type="term" value="P:defense response"/>
    <property type="evidence" value="ECO:0007669"/>
    <property type="project" value="UniProtKB-ARBA"/>
</dbReference>
<dbReference type="AlphaFoldDB" id="A0A2G9G0C5"/>
<evidence type="ECO:0000256" key="13">
    <source>
        <dbReference type="SAM" id="SignalP"/>
    </source>
</evidence>
<gene>
    <name evidence="16" type="ORF">CDL12_28740</name>
</gene>
<dbReference type="Pfam" id="PF13855">
    <property type="entry name" value="LRR_8"/>
    <property type="match status" value="1"/>
</dbReference>
<keyword evidence="6 13" id="KW-0732">Signal</keyword>
<dbReference type="InterPro" id="IPR055414">
    <property type="entry name" value="LRR_R13L4/SHOC2-like"/>
</dbReference>
<dbReference type="Pfam" id="PF08263">
    <property type="entry name" value="LRRNT_2"/>
    <property type="match status" value="1"/>
</dbReference>
<feature type="transmembrane region" description="Helical" evidence="12">
    <location>
        <begin position="1030"/>
        <end position="1049"/>
    </location>
</feature>
<keyword evidence="7" id="KW-0677">Repeat</keyword>
<feature type="domain" description="Leucine-rich repeat-containing N-terminal plant-type" evidence="14">
    <location>
        <begin position="24"/>
        <end position="65"/>
    </location>
</feature>
<dbReference type="Pfam" id="PF23598">
    <property type="entry name" value="LRR_14"/>
    <property type="match status" value="2"/>
</dbReference>
<dbReference type="InterPro" id="IPR003591">
    <property type="entry name" value="Leu-rich_rpt_typical-subtyp"/>
</dbReference>
<dbReference type="FunFam" id="3.80.10.10:FF:000095">
    <property type="entry name" value="LRR receptor-like serine/threonine-protein kinase GSO1"/>
    <property type="match status" value="1"/>
</dbReference>
<dbReference type="STRING" id="429701.A0A2G9G0C5"/>
<keyword evidence="3" id="KW-1003">Cell membrane</keyword>
<name>A0A2G9G0C5_9LAMI</name>
<dbReference type="InterPro" id="IPR013210">
    <property type="entry name" value="LRR_N_plant-typ"/>
</dbReference>
<evidence type="ECO:0000256" key="6">
    <source>
        <dbReference type="ARBA" id="ARBA00022729"/>
    </source>
</evidence>
<sequence length="1073" mass="119510">MKTLFFLSIFCITCILPAFSQCLDDQKSLLLGLRNSLRFNHSDSAKLVHWNHTKDCCNWDGVECDVFGHVISLQLDNETISGGIENSEYLFNLSYLEKLNLAYNRFNYSQIPKGISNLANLTHLNLSYADFAGQVPREVLRLKKLVSLDLSDDFYSSYFLELENPDLMMLVQNLEKLKLESPDLKMLVQNLKELKELYLDSVNISAQGNDWCHAISSSLPNLRILSLRGCHLSGPIDSSLLALRSLSVLRLGYNNLASEVPDLLANFSKLTTLSLTFCSLLGSFPERIFEIPSLQSLNLFFNPLLSGSFPLFLRKGSLRTIALGDTNFSGPLPDSIGNLTMLSTLELSNCRFFGQLPHTVGNLTELTDLDISDNNFIGSIPSSLFALPSLVRLQLSDNEFYGQVQELSNLSSSILQILDVSSNNLEGPVPKFFSELEQLGILSLSSNKFNGTVQLEMFKNSYLEVLDLSHNDLFVQSTDTDSSLPPFLNIGELRLASCKLQRFPNLPRQSRLSALDLSSNQLKGEIPNWIWEIGNGSLRYLNLSNNLLHGFQKPYKFPSFMSVLDLHSNQLRGELPNDIDHFLSSAEFFSVSNNNLTGEILPSICSATSLEVLDLSANALTGGIPPCLLNNNSLLGVLNLGRNNLSGAIPDTFSVNRNLQTLDLNENLLTGKIPRSLVNCSSLEILNIGNNRIEDTFPCMLMKASLHVLILRSNKFYGDLQCLEAIQEWLNLQIIDISTNYFGGDISHLSFSKWRGMISANHVSESTYTTVALSRNADFSTISVPLHRYIPINRIITAFCTNLGSGTAISSCRRLLPEQWNAGHRSGSDMAVPAKKRRSGEPWTANDNRQSKQNNLRFDYDASNYYQNAVTVTIKGQEMTLTKILLIFTTIDFSNNKFHGKIPHSIGNLKSLYGLNLSHNDLTGSIPASIGNLRQLNSLDLSVNKLNGKIPVELASLTFIGFLNLSYNRLFGRIPEGPQLQTFSAASFEGNDGLYGCPVDTSCNEKESGVSPPGFQTEEVHLKKEIDWDYVSAALGFAVAFGSTVWLTLHCKRWREMFFGKVDQIYLKIFPNC</sequence>
<feature type="signal peptide" evidence="13">
    <location>
        <begin position="1"/>
        <end position="22"/>
    </location>
</feature>
<dbReference type="EMBL" id="NKXS01008104">
    <property type="protein sequence ID" value="PIM98775.1"/>
    <property type="molecule type" value="Genomic_DNA"/>
</dbReference>
<dbReference type="InterPro" id="IPR046956">
    <property type="entry name" value="RLP23-like"/>
</dbReference>
<dbReference type="FunFam" id="3.80.10.10:FF:000111">
    <property type="entry name" value="LRR receptor-like serine/threonine-protein kinase ERECTA"/>
    <property type="match status" value="1"/>
</dbReference>
<protein>
    <submittedName>
        <fullName evidence="16">Leucine-rich repeat protein</fullName>
    </submittedName>
</protein>
<dbReference type="PRINTS" id="PR00019">
    <property type="entry name" value="LEURICHRPT"/>
</dbReference>
<evidence type="ECO:0000256" key="10">
    <source>
        <dbReference type="ARBA" id="ARBA00023180"/>
    </source>
</evidence>
<keyword evidence="10" id="KW-0325">Glycoprotein</keyword>
<keyword evidence="4" id="KW-0433">Leucine-rich repeat</keyword>
<dbReference type="Pfam" id="PF00560">
    <property type="entry name" value="LRR_1"/>
    <property type="match status" value="5"/>
</dbReference>
<evidence type="ECO:0000256" key="7">
    <source>
        <dbReference type="ARBA" id="ARBA00022737"/>
    </source>
</evidence>
<evidence type="ECO:0000256" key="4">
    <source>
        <dbReference type="ARBA" id="ARBA00022614"/>
    </source>
</evidence>
<keyword evidence="8 12" id="KW-1133">Transmembrane helix</keyword>
<dbReference type="Proteomes" id="UP000231279">
    <property type="component" value="Unassembled WGS sequence"/>
</dbReference>
<evidence type="ECO:0000313" key="17">
    <source>
        <dbReference type="Proteomes" id="UP000231279"/>
    </source>
</evidence>
<evidence type="ECO:0000313" key="16">
    <source>
        <dbReference type="EMBL" id="PIM98775.1"/>
    </source>
</evidence>
<feature type="region of interest" description="Disordered" evidence="11">
    <location>
        <begin position="823"/>
        <end position="851"/>
    </location>
</feature>
<evidence type="ECO:0000256" key="11">
    <source>
        <dbReference type="SAM" id="MobiDB-lite"/>
    </source>
</evidence>
<evidence type="ECO:0000256" key="2">
    <source>
        <dbReference type="ARBA" id="ARBA00009592"/>
    </source>
</evidence>
<keyword evidence="5 12" id="KW-0812">Transmembrane</keyword>
<comment type="similarity">
    <text evidence="2">Belongs to the RLP family.</text>
</comment>
<feature type="chain" id="PRO_5013742107" evidence="13">
    <location>
        <begin position="23"/>
        <end position="1073"/>
    </location>
</feature>
<evidence type="ECO:0000259" key="15">
    <source>
        <dbReference type="Pfam" id="PF23598"/>
    </source>
</evidence>
<dbReference type="SUPFAM" id="SSF52058">
    <property type="entry name" value="L domain-like"/>
    <property type="match status" value="3"/>
</dbReference>
<organism evidence="16 17">
    <name type="scientific">Handroanthus impetiginosus</name>
    <dbReference type="NCBI Taxonomy" id="429701"/>
    <lineage>
        <taxon>Eukaryota</taxon>
        <taxon>Viridiplantae</taxon>
        <taxon>Streptophyta</taxon>
        <taxon>Embryophyta</taxon>
        <taxon>Tracheophyta</taxon>
        <taxon>Spermatophyta</taxon>
        <taxon>Magnoliopsida</taxon>
        <taxon>eudicotyledons</taxon>
        <taxon>Gunneridae</taxon>
        <taxon>Pentapetalae</taxon>
        <taxon>asterids</taxon>
        <taxon>lamiids</taxon>
        <taxon>Lamiales</taxon>
        <taxon>Bignoniaceae</taxon>
        <taxon>Crescentiina</taxon>
        <taxon>Tabebuia alliance</taxon>
        <taxon>Handroanthus</taxon>
    </lineage>
</organism>
<dbReference type="OrthoDB" id="551849at2759"/>
<evidence type="ECO:0000259" key="14">
    <source>
        <dbReference type="Pfam" id="PF08263"/>
    </source>
</evidence>